<evidence type="ECO:0000313" key="1">
    <source>
        <dbReference type="EMBL" id="QZD96115.1"/>
    </source>
</evidence>
<keyword evidence="2" id="KW-1185">Reference proteome</keyword>
<reference evidence="1 2" key="1">
    <citation type="submission" date="2021-08" db="EMBL/GenBank/DDBJ databases">
        <title>Comparative Genomics Analysis of the Genus Qipengyuania Reveals Extensive Genetic Diversity and Metabolic Versatility, Including the Description of Fifteen Novel Species.</title>
        <authorList>
            <person name="Liu Y."/>
        </authorList>
    </citation>
    <scope>NUCLEOTIDE SEQUENCE [LARGE SCALE GENOMIC DNA]</scope>
    <source>
        <strain evidence="1 2">1NDH1</strain>
    </source>
</reference>
<organism evidence="1 2">
    <name type="scientific">Qipengyuania gelatinilytica</name>
    <dbReference type="NCBI Taxonomy" id="2867231"/>
    <lineage>
        <taxon>Bacteria</taxon>
        <taxon>Pseudomonadati</taxon>
        <taxon>Pseudomonadota</taxon>
        <taxon>Alphaproteobacteria</taxon>
        <taxon>Sphingomonadales</taxon>
        <taxon>Erythrobacteraceae</taxon>
        <taxon>Qipengyuania</taxon>
    </lineage>
</organism>
<dbReference type="InterPro" id="IPR011990">
    <property type="entry name" value="TPR-like_helical_dom_sf"/>
</dbReference>
<dbReference type="SUPFAM" id="SSF48452">
    <property type="entry name" value="TPR-like"/>
    <property type="match status" value="1"/>
</dbReference>
<dbReference type="EMBL" id="CP081294">
    <property type="protein sequence ID" value="QZD96115.1"/>
    <property type="molecule type" value="Genomic_DNA"/>
</dbReference>
<dbReference type="Proteomes" id="UP000824321">
    <property type="component" value="Chromosome"/>
</dbReference>
<sequence>MSLIAAATLLVFATEGTLVVTAPDTEYDIGYEELVAGHDREALKAIEECEKLSDHDPARQINHAVALARVGEYDEARARFAAAARNADRYELETATGDWVDSRVLARRGLAMIDRGEFSQYVALANR</sequence>
<dbReference type="RefSeq" id="WP_221431839.1">
    <property type="nucleotide sequence ID" value="NZ_CP081294.1"/>
</dbReference>
<dbReference type="Gene3D" id="1.25.40.10">
    <property type="entry name" value="Tetratricopeptide repeat domain"/>
    <property type="match status" value="1"/>
</dbReference>
<proteinExistence type="predicted"/>
<accession>A0ABX9A4H0</accession>
<protein>
    <recommendedName>
        <fullName evidence="3">Tetratricopeptide repeat protein</fullName>
    </recommendedName>
</protein>
<evidence type="ECO:0000313" key="2">
    <source>
        <dbReference type="Proteomes" id="UP000824321"/>
    </source>
</evidence>
<evidence type="ECO:0008006" key="3">
    <source>
        <dbReference type="Google" id="ProtNLM"/>
    </source>
</evidence>
<gene>
    <name evidence="1" type="ORF">K3136_05280</name>
</gene>
<name>A0ABX9A4H0_9SPHN</name>